<feature type="domain" description="Peptidase M56" evidence="3">
    <location>
        <begin position="20"/>
        <end position="301"/>
    </location>
</feature>
<dbReference type="InterPro" id="IPR052173">
    <property type="entry name" value="Beta-lactam_resp_regulator"/>
</dbReference>
<feature type="coiled-coil region" evidence="1">
    <location>
        <begin position="471"/>
        <end position="529"/>
    </location>
</feature>
<keyword evidence="2" id="KW-1133">Transmembrane helix</keyword>
<proteinExistence type="predicted"/>
<reference evidence="4 5" key="1">
    <citation type="submission" date="2016-10" db="EMBL/GenBank/DDBJ databases">
        <authorList>
            <person name="Varghese N."/>
            <person name="Submissions S."/>
        </authorList>
    </citation>
    <scope>NUCLEOTIDE SEQUENCE [LARGE SCALE GENOMIC DNA]</scope>
    <source>
        <strain evidence="4 5">DSM 25353</strain>
    </source>
</reference>
<evidence type="ECO:0000313" key="5">
    <source>
        <dbReference type="Proteomes" id="UP000198711"/>
    </source>
</evidence>
<dbReference type="PANTHER" id="PTHR34978:SF3">
    <property type="entry name" value="SLR0241 PROTEIN"/>
    <property type="match status" value="1"/>
</dbReference>
<evidence type="ECO:0000259" key="3">
    <source>
        <dbReference type="Pfam" id="PF05569"/>
    </source>
</evidence>
<dbReference type="RefSeq" id="WP_092724523.1">
    <property type="nucleotide sequence ID" value="NZ_FNNO01000011.1"/>
</dbReference>
<keyword evidence="1" id="KW-0175">Coiled coil</keyword>
<sequence>MQHLFQSPFLQALGYAIANSLWQAALVWLVFVLLNSVLRLNAANRYKLAVASQLLILVWFLVTLQFYTTLCNNMAAQVPSNTDRWQQVMLNKDSSIPSLFIAALIKAEQWLPYLSVAYLVLMCFLCIRWVIGYRKTQLIRNTGLSKMPAQWRIFTSDLALQLGIKRKVQVFLSETIHTPLTIGFLKPLILIPVASINHLSAEQLEAVILHEMAHIKRYDYLLNIILSIVEISLFFNPFTQLLSKQIRKERENSCDDWVLQFQYNAASYAEALLQIARLQTVPAAFAMAAANPKHDLLGRIKRMIDPQENRFNYRRQLLAFGMVTLLLASIAWFNPNKGFTQSSTGSKAFVKAPQAPLQPIAAEPVAIQVNNPLFNPVFFLSEPLKKKIRKDMEAAALEIQSSSKEVVAVAPVVSAALETAAQQLNQQLQLSNIQQGAASREMAKAASWTKQINNVVDTAAIFASIRNIPKKEELDRTFRKMKEDIEKARKDLCIQLSQQEEKFSQSPEAAKMQHEMALALKELEKLNLDKLVSVTLQQIKIPEIIFASDKNRKEKQVILKDKAADNKSSTAIIMEDL</sequence>
<name>A0A8X8IIG3_9BACT</name>
<organism evidence="4 5">
    <name type="scientific">Hydrobacter penzbergensis</name>
    <dbReference type="NCBI Taxonomy" id="1235997"/>
    <lineage>
        <taxon>Bacteria</taxon>
        <taxon>Pseudomonadati</taxon>
        <taxon>Bacteroidota</taxon>
        <taxon>Chitinophagia</taxon>
        <taxon>Chitinophagales</taxon>
        <taxon>Chitinophagaceae</taxon>
        <taxon>Hydrobacter</taxon>
    </lineage>
</organism>
<protein>
    <submittedName>
        <fullName evidence="4">Signal transducer regulating beta-lactamase production, contains metallopeptidase domain</fullName>
    </submittedName>
</protein>
<dbReference type="CDD" id="cd07341">
    <property type="entry name" value="M56_BlaR1_MecR1_like"/>
    <property type="match status" value="1"/>
</dbReference>
<evidence type="ECO:0000256" key="1">
    <source>
        <dbReference type="SAM" id="Coils"/>
    </source>
</evidence>
<dbReference type="Gene3D" id="3.30.2010.10">
    <property type="entry name" value="Metalloproteases ('zincins'), catalytic domain"/>
    <property type="match status" value="1"/>
</dbReference>
<accession>A0A8X8IIG3</accession>
<feature type="transmembrane region" description="Helical" evidence="2">
    <location>
        <begin position="12"/>
        <end position="34"/>
    </location>
</feature>
<evidence type="ECO:0000313" key="4">
    <source>
        <dbReference type="EMBL" id="SDX23079.1"/>
    </source>
</evidence>
<keyword evidence="2" id="KW-0812">Transmembrane</keyword>
<keyword evidence="2" id="KW-0472">Membrane</keyword>
<feature type="transmembrane region" description="Helical" evidence="2">
    <location>
        <begin position="317"/>
        <end position="334"/>
    </location>
</feature>
<dbReference type="InterPro" id="IPR008756">
    <property type="entry name" value="Peptidase_M56"/>
</dbReference>
<gene>
    <name evidence="4" type="ORF">SAMN05444410_11172</name>
</gene>
<feature type="transmembrane region" description="Helical" evidence="2">
    <location>
        <begin position="110"/>
        <end position="131"/>
    </location>
</feature>
<comment type="caution">
    <text evidence="4">The sequence shown here is derived from an EMBL/GenBank/DDBJ whole genome shotgun (WGS) entry which is preliminary data.</text>
</comment>
<dbReference type="Pfam" id="PF05569">
    <property type="entry name" value="Peptidase_M56"/>
    <property type="match status" value="1"/>
</dbReference>
<evidence type="ECO:0000256" key="2">
    <source>
        <dbReference type="SAM" id="Phobius"/>
    </source>
</evidence>
<feature type="transmembrane region" description="Helical" evidence="2">
    <location>
        <begin position="46"/>
        <end position="67"/>
    </location>
</feature>
<keyword evidence="5" id="KW-1185">Reference proteome</keyword>
<dbReference type="Proteomes" id="UP000198711">
    <property type="component" value="Unassembled WGS sequence"/>
</dbReference>
<dbReference type="AlphaFoldDB" id="A0A8X8IIG3"/>
<dbReference type="PANTHER" id="PTHR34978">
    <property type="entry name" value="POSSIBLE SENSOR-TRANSDUCER PROTEIN BLAR"/>
    <property type="match status" value="1"/>
</dbReference>
<dbReference type="EMBL" id="FNNO01000011">
    <property type="protein sequence ID" value="SDX23079.1"/>
    <property type="molecule type" value="Genomic_DNA"/>
</dbReference>